<keyword evidence="4" id="KW-0479">Metal-binding</keyword>
<dbReference type="PROSITE" id="PS51405">
    <property type="entry name" value="HEME_HALOPEROXIDASE"/>
    <property type="match status" value="1"/>
</dbReference>
<evidence type="ECO:0000256" key="1">
    <source>
        <dbReference type="ARBA" id="ARBA00001970"/>
    </source>
</evidence>
<dbReference type="HOGENOM" id="CLU_050230_0_0_1"/>
<accession>M7SGJ9</accession>
<name>M7SGJ9_EUTLA</name>
<dbReference type="OrthoDB" id="407298at2759"/>
<evidence type="ECO:0000256" key="8">
    <source>
        <dbReference type="SAM" id="SignalP"/>
    </source>
</evidence>
<feature type="signal peptide" evidence="8">
    <location>
        <begin position="1"/>
        <end position="19"/>
    </location>
</feature>
<dbReference type="InterPro" id="IPR036851">
    <property type="entry name" value="Chloroperoxidase-like_sf"/>
</dbReference>
<comment type="similarity">
    <text evidence="7">Belongs to the chloroperoxidase family.</text>
</comment>
<dbReference type="Proteomes" id="UP000012174">
    <property type="component" value="Unassembled WGS sequence"/>
</dbReference>
<evidence type="ECO:0000259" key="9">
    <source>
        <dbReference type="PROSITE" id="PS51405"/>
    </source>
</evidence>
<dbReference type="SUPFAM" id="SSF47571">
    <property type="entry name" value="Cloroperoxidase"/>
    <property type="match status" value="1"/>
</dbReference>
<dbReference type="eggNOG" id="ENOG502QTVQ">
    <property type="taxonomic scope" value="Eukaryota"/>
</dbReference>
<evidence type="ECO:0000256" key="2">
    <source>
        <dbReference type="ARBA" id="ARBA00022559"/>
    </source>
</evidence>
<protein>
    <recommendedName>
        <fullName evidence="9">Heme haloperoxidase family profile domain-containing protein</fullName>
    </recommendedName>
</protein>
<keyword evidence="11" id="KW-1185">Reference proteome</keyword>
<keyword evidence="5" id="KW-0560">Oxidoreductase</keyword>
<dbReference type="Pfam" id="PF01328">
    <property type="entry name" value="Peroxidase_2"/>
    <property type="match status" value="1"/>
</dbReference>
<evidence type="ECO:0000313" key="11">
    <source>
        <dbReference type="Proteomes" id="UP000012174"/>
    </source>
</evidence>
<evidence type="ECO:0000256" key="5">
    <source>
        <dbReference type="ARBA" id="ARBA00023002"/>
    </source>
</evidence>
<evidence type="ECO:0000256" key="3">
    <source>
        <dbReference type="ARBA" id="ARBA00022617"/>
    </source>
</evidence>
<dbReference type="GO" id="GO:0046872">
    <property type="term" value="F:metal ion binding"/>
    <property type="evidence" value="ECO:0007669"/>
    <property type="project" value="UniProtKB-KW"/>
</dbReference>
<dbReference type="AlphaFoldDB" id="M7SGJ9"/>
<feature type="domain" description="Heme haloperoxidase family profile" evidence="9">
    <location>
        <begin position="23"/>
        <end position="231"/>
    </location>
</feature>
<dbReference type="PANTHER" id="PTHR33577">
    <property type="entry name" value="STERIGMATOCYSTIN BIOSYNTHESIS PEROXIDASE STCC-RELATED"/>
    <property type="match status" value="1"/>
</dbReference>
<keyword evidence="6" id="KW-0408">Iron</keyword>
<dbReference type="Gene3D" id="1.10.489.10">
    <property type="entry name" value="Chloroperoxidase-like"/>
    <property type="match status" value="1"/>
</dbReference>
<organism evidence="10 11">
    <name type="scientific">Eutypa lata (strain UCR-EL1)</name>
    <name type="common">Grapevine dieback disease fungus</name>
    <name type="synonym">Eutypa armeniacae</name>
    <dbReference type="NCBI Taxonomy" id="1287681"/>
    <lineage>
        <taxon>Eukaryota</taxon>
        <taxon>Fungi</taxon>
        <taxon>Dikarya</taxon>
        <taxon>Ascomycota</taxon>
        <taxon>Pezizomycotina</taxon>
        <taxon>Sordariomycetes</taxon>
        <taxon>Xylariomycetidae</taxon>
        <taxon>Xylariales</taxon>
        <taxon>Diatrypaceae</taxon>
        <taxon>Eutypa</taxon>
    </lineage>
</organism>
<keyword evidence="8" id="KW-0732">Signal</keyword>
<evidence type="ECO:0000256" key="7">
    <source>
        <dbReference type="ARBA" id="ARBA00025795"/>
    </source>
</evidence>
<comment type="cofactor">
    <cofactor evidence="1">
        <name>heme b</name>
        <dbReference type="ChEBI" id="CHEBI:60344"/>
    </cofactor>
</comment>
<evidence type="ECO:0000313" key="10">
    <source>
        <dbReference type="EMBL" id="EMR65404.1"/>
    </source>
</evidence>
<reference evidence="11" key="1">
    <citation type="journal article" date="2013" name="Genome Announc.">
        <title>Draft genome sequence of the grapevine dieback fungus Eutypa lata UCR-EL1.</title>
        <authorList>
            <person name="Blanco-Ulate B."/>
            <person name="Rolshausen P.E."/>
            <person name="Cantu D."/>
        </authorList>
    </citation>
    <scope>NUCLEOTIDE SEQUENCE [LARGE SCALE GENOMIC DNA]</scope>
    <source>
        <strain evidence="11">UCR-EL1</strain>
    </source>
</reference>
<keyword evidence="2" id="KW-0575">Peroxidase</keyword>
<proteinExistence type="inferred from homology"/>
<dbReference type="KEGG" id="ela:UCREL1_7614"/>
<dbReference type="GO" id="GO:0004601">
    <property type="term" value="F:peroxidase activity"/>
    <property type="evidence" value="ECO:0007669"/>
    <property type="project" value="UniProtKB-KW"/>
</dbReference>
<sequence length="264" mass="28788">MKLALFFAVTVLQSAVADASECPFADWKPPGEDDARGPCPMLNTLANHGFLPHDGKEITHAETTDALVKALNIESVFAGTLHDIACTTNLRKPNATTFSLSDLSNHNVLEHDASLSRQDFYFGNVQPFNQTVFDQTRSFWTDPIVDIQMGANALVARQATSKATNPTFNLSEIGTVFAYAETAAYIIVLGDKVSGTVERDMVEYLFENERLPSDLGWDTPESTLTLDDLNNAYERVVNATGRSNGTGAIAPGTFRPRGFHAGRL</sequence>
<dbReference type="PANTHER" id="PTHR33577:SF7">
    <property type="entry name" value="HEME HALOPEROXIDASE FAMILY PROFILE DOMAIN-CONTAINING PROTEIN"/>
    <property type="match status" value="1"/>
</dbReference>
<evidence type="ECO:0000256" key="6">
    <source>
        <dbReference type="ARBA" id="ARBA00023004"/>
    </source>
</evidence>
<evidence type="ECO:0000256" key="4">
    <source>
        <dbReference type="ARBA" id="ARBA00022723"/>
    </source>
</evidence>
<dbReference type="InterPro" id="IPR000028">
    <property type="entry name" value="Chloroperoxidase"/>
</dbReference>
<keyword evidence="3" id="KW-0349">Heme</keyword>
<dbReference type="EMBL" id="KB706874">
    <property type="protein sequence ID" value="EMR65404.1"/>
    <property type="molecule type" value="Genomic_DNA"/>
</dbReference>
<gene>
    <name evidence="10" type="ORF">UCREL1_7614</name>
</gene>
<dbReference type="OMA" id="DNHDFNQ"/>
<feature type="chain" id="PRO_5004084578" description="Heme haloperoxidase family profile domain-containing protein" evidence="8">
    <location>
        <begin position="20"/>
        <end position="264"/>
    </location>
</feature>